<feature type="transmembrane region" description="Helical" evidence="7">
    <location>
        <begin position="152"/>
        <end position="172"/>
    </location>
</feature>
<evidence type="ECO:0000313" key="9">
    <source>
        <dbReference type="Proteomes" id="UP001501218"/>
    </source>
</evidence>
<accession>A0ABN3GTL0</accession>
<comment type="subcellular location">
    <subcellularLocation>
        <location evidence="1">Cell membrane</location>
        <topology evidence="1">Multi-pass membrane protein</topology>
    </subcellularLocation>
</comment>
<gene>
    <name evidence="8" type="ORF">GCM10009854_44680</name>
</gene>
<dbReference type="Proteomes" id="UP001501218">
    <property type="component" value="Unassembled WGS sequence"/>
</dbReference>
<evidence type="ECO:0000256" key="4">
    <source>
        <dbReference type="ARBA" id="ARBA00022989"/>
    </source>
</evidence>
<evidence type="ECO:0000313" key="8">
    <source>
        <dbReference type="EMBL" id="GAA2360619.1"/>
    </source>
</evidence>
<comment type="caution">
    <text evidence="8">The sequence shown here is derived from an EMBL/GenBank/DDBJ whole genome shotgun (WGS) entry which is preliminary data.</text>
</comment>
<keyword evidence="5 7" id="KW-0472">Membrane</keyword>
<keyword evidence="2" id="KW-1003">Cell membrane</keyword>
<evidence type="ECO:0000256" key="7">
    <source>
        <dbReference type="SAM" id="Phobius"/>
    </source>
</evidence>
<dbReference type="PANTHER" id="PTHR40277">
    <property type="entry name" value="BLL5419 PROTEIN"/>
    <property type="match status" value="1"/>
</dbReference>
<feature type="transmembrane region" description="Helical" evidence="7">
    <location>
        <begin position="12"/>
        <end position="31"/>
    </location>
</feature>
<evidence type="ECO:0000256" key="1">
    <source>
        <dbReference type="ARBA" id="ARBA00004651"/>
    </source>
</evidence>
<feature type="transmembrane region" description="Helical" evidence="7">
    <location>
        <begin position="123"/>
        <end position="145"/>
    </location>
</feature>
<proteinExistence type="predicted"/>
<dbReference type="Pfam" id="PF03706">
    <property type="entry name" value="LPG_synthase_TM"/>
    <property type="match status" value="1"/>
</dbReference>
<keyword evidence="4 7" id="KW-1133">Transmembrane helix</keyword>
<feature type="transmembrane region" description="Helical" evidence="7">
    <location>
        <begin position="227"/>
        <end position="248"/>
    </location>
</feature>
<name>A0ABN3GTL0_9PSEU</name>
<organism evidence="8 9">
    <name type="scientific">Saccharopolyspora halophila</name>
    <dbReference type="NCBI Taxonomy" id="405551"/>
    <lineage>
        <taxon>Bacteria</taxon>
        <taxon>Bacillati</taxon>
        <taxon>Actinomycetota</taxon>
        <taxon>Actinomycetes</taxon>
        <taxon>Pseudonocardiales</taxon>
        <taxon>Pseudonocardiaceae</taxon>
        <taxon>Saccharopolyspora</taxon>
    </lineage>
</organism>
<feature type="transmembrane region" description="Helical" evidence="7">
    <location>
        <begin position="192"/>
        <end position="215"/>
    </location>
</feature>
<keyword evidence="3 7" id="KW-0812">Transmembrane</keyword>
<evidence type="ECO:0000256" key="6">
    <source>
        <dbReference type="SAM" id="MobiDB-lite"/>
    </source>
</evidence>
<feature type="transmembrane region" description="Helical" evidence="7">
    <location>
        <begin position="268"/>
        <end position="291"/>
    </location>
</feature>
<reference evidence="8 9" key="1">
    <citation type="journal article" date="2019" name="Int. J. Syst. Evol. Microbiol.">
        <title>The Global Catalogue of Microorganisms (GCM) 10K type strain sequencing project: providing services to taxonomists for standard genome sequencing and annotation.</title>
        <authorList>
            <consortium name="The Broad Institute Genomics Platform"/>
            <consortium name="The Broad Institute Genome Sequencing Center for Infectious Disease"/>
            <person name="Wu L."/>
            <person name="Ma J."/>
        </authorList>
    </citation>
    <scope>NUCLEOTIDE SEQUENCE [LARGE SCALE GENOMIC DNA]</scope>
    <source>
        <strain evidence="8 9">JCM 16221</strain>
    </source>
</reference>
<protein>
    <submittedName>
        <fullName evidence="8">Lysylphosphatidylglycerol synthase transmembrane domain-containing protein</fullName>
    </submittedName>
</protein>
<dbReference type="EMBL" id="BAAARA010000021">
    <property type="protein sequence ID" value="GAA2360619.1"/>
    <property type="molecule type" value="Genomic_DNA"/>
</dbReference>
<evidence type="ECO:0000256" key="5">
    <source>
        <dbReference type="ARBA" id="ARBA00023136"/>
    </source>
</evidence>
<dbReference type="PANTHER" id="PTHR40277:SF1">
    <property type="entry name" value="BLL5419 PROTEIN"/>
    <property type="match status" value="1"/>
</dbReference>
<feature type="transmembrane region" description="Helical" evidence="7">
    <location>
        <begin position="37"/>
        <end position="55"/>
    </location>
</feature>
<dbReference type="InterPro" id="IPR022791">
    <property type="entry name" value="L-PG_synthase/AglD"/>
</dbReference>
<sequence length="331" mass="34143">MIRRWWPWLRGLIAVGILVVLAWRLGTGAFLDGLRAVGPWSISAALGIGLLTTALCAWRWCVIARGLGLSLTFGAAVADYYRALLLNAVLPAGVLGDVHRAVSHGHRCGALGSGARAVVLERFAGQLALVAVGAGTMLAGPAVPLDLAPGRALAIGLLLAGVLGGCLLIPFVRRAVTALWRDARTGLFSRRALLPVAVSSVAAVAGHLALFLLAARVAGVQVPIGELLPLLVMALLVMALPINIGGWGPREAFLAVAFAATGLDPARGLATSVVYGVLAMIAALPGAVLLLRRRRSARRPSPDPTPDGVGEAGRLTGGRTRSDGTAVTTHR</sequence>
<feature type="transmembrane region" description="Helical" evidence="7">
    <location>
        <begin position="62"/>
        <end position="81"/>
    </location>
</feature>
<dbReference type="RefSeq" id="WP_344136433.1">
    <property type="nucleotide sequence ID" value="NZ_BAAARA010000021.1"/>
</dbReference>
<evidence type="ECO:0000256" key="3">
    <source>
        <dbReference type="ARBA" id="ARBA00022692"/>
    </source>
</evidence>
<feature type="region of interest" description="Disordered" evidence="6">
    <location>
        <begin position="296"/>
        <end position="331"/>
    </location>
</feature>
<keyword evidence="9" id="KW-1185">Reference proteome</keyword>
<evidence type="ECO:0000256" key="2">
    <source>
        <dbReference type="ARBA" id="ARBA00022475"/>
    </source>
</evidence>